<dbReference type="PROSITE" id="PS00107">
    <property type="entry name" value="PROTEIN_KINASE_ATP"/>
    <property type="match status" value="1"/>
</dbReference>
<dbReference type="AlphaFoldDB" id="A0AAD8LBC1"/>
<dbReference type="Proteomes" id="UP001229421">
    <property type="component" value="Unassembled WGS sequence"/>
</dbReference>
<evidence type="ECO:0000256" key="13">
    <source>
        <dbReference type="ARBA" id="ARBA00023180"/>
    </source>
</evidence>
<dbReference type="SUPFAM" id="SSF52058">
    <property type="entry name" value="L domain-like"/>
    <property type="match status" value="2"/>
</dbReference>
<dbReference type="FunFam" id="3.80.10.10:FF:000095">
    <property type="entry name" value="LRR receptor-like serine/threonine-protein kinase GSO1"/>
    <property type="match status" value="1"/>
</dbReference>
<protein>
    <recommendedName>
        <fullName evidence="17">Protein kinase domain-containing protein</fullName>
    </recommendedName>
</protein>
<dbReference type="InterPro" id="IPR055414">
    <property type="entry name" value="LRR_R13L4/SHOC2-like"/>
</dbReference>
<gene>
    <name evidence="18" type="ORF">QVD17_01846</name>
</gene>
<dbReference type="SUPFAM" id="SSF56112">
    <property type="entry name" value="Protein kinase-like (PK-like)"/>
    <property type="match status" value="1"/>
</dbReference>
<dbReference type="FunFam" id="3.80.10.10:FF:000041">
    <property type="entry name" value="LRR receptor-like serine/threonine-protein kinase ERECTA"/>
    <property type="match status" value="1"/>
</dbReference>
<keyword evidence="13" id="KW-0325">Glycoprotein</keyword>
<name>A0AAD8LBC1_TARER</name>
<reference evidence="18" key="1">
    <citation type="journal article" date="2023" name="bioRxiv">
        <title>Improved chromosome-level genome assembly for marigold (Tagetes erecta).</title>
        <authorList>
            <person name="Jiang F."/>
            <person name="Yuan L."/>
            <person name="Wang S."/>
            <person name="Wang H."/>
            <person name="Xu D."/>
            <person name="Wang A."/>
            <person name="Fan W."/>
        </authorList>
    </citation>
    <scope>NUCLEOTIDE SEQUENCE</scope>
    <source>
        <strain evidence="18">WSJ</strain>
        <tissue evidence="18">Leaf</tissue>
    </source>
</reference>
<accession>A0AAD8LBC1</accession>
<keyword evidence="6 16" id="KW-0732">Signal</keyword>
<dbReference type="GO" id="GO:0051707">
    <property type="term" value="P:response to other organism"/>
    <property type="evidence" value="ECO:0007669"/>
    <property type="project" value="UniProtKB-ARBA"/>
</dbReference>
<evidence type="ECO:0000256" key="1">
    <source>
        <dbReference type="ARBA" id="ARBA00004479"/>
    </source>
</evidence>
<keyword evidence="8 14" id="KW-0547">Nucleotide-binding</keyword>
<dbReference type="Pfam" id="PF13855">
    <property type="entry name" value="LRR_8"/>
    <property type="match status" value="1"/>
</dbReference>
<keyword evidence="4" id="KW-0808">Transferase</keyword>
<dbReference type="PROSITE" id="PS51450">
    <property type="entry name" value="LRR"/>
    <property type="match status" value="1"/>
</dbReference>
<feature type="chain" id="PRO_5041913602" description="Protein kinase domain-containing protein" evidence="16">
    <location>
        <begin position="27"/>
        <end position="1029"/>
    </location>
</feature>
<feature type="transmembrane region" description="Helical" evidence="15">
    <location>
        <begin position="637"/>
        <end position="660"/>
    </location>
</feature>
<dbReference type="InterPro" id="IPR003591">
    <property type="entry name" value="Leu-rich_rpt_typical-subtyp"/>
</dbReference>
<feature type="signal peptide" evidence="16">
    <location>
        <begin position="1"/>
        <end position="26"/>
    </location>
</feature>
<dbReference type="GO" id="GO:0005524">
    <property type="term" value="F:ATP binding"/>
    <property type="evidence" value="ECO:0007669"/>
    <property type="project" value="UniProtKB-UniRule"/>
</dbReference>
<dbReference type="GO" id="GO:0004672">
    <property type="term" value="F:protein kinase activity"/>
    <property type="evidence" value="ECO:0007669"/>
    <property type="project" value="InterPro"/>
</dbReference>
<evidence type="ECO:0000256" key="8">
    <source>
        <dbReference type="ARBA" id="ARBA00022741"/>
    </source>
</evidence>
<evidence type="ECO:0000256" key="16">
    <source>
        <dbReference type="SAM" id="SignalP"/>
    </source>
</evidence>
<dbReference type="PANTHER" id="PTHR48056:SF29">
    <property type="entry name" value="RECEPTOR-LIKE PROTEIN KINASE HSL1"/>
    <property type="match status" value="1"/>
</dbReference>
<sequence>MTSPPPPLHTLSLFIIFIIQLSFLNSQQFSISEQTTLLNLKQQWLNPPSLNHWNSSSSPCNWPEVTCNSNSSVTVLNLQTKALTGVLPPIICDLQNLQNLTLVDNYLTGDFPTLLYNCSNLIHLDLSQNAFVGKLPDDIDRLSKLEYVDLGANNFTGDIPPAIGNLSSLMFLQLYQNLFDGLIPGEIGNLSNLVVLGLAYNKFASPVIPPEFGKLKELKQLWMPQTNVIGTIPDSFENLSNLELLDLNSNDLEGDIPSGLFLLKNLRKLYLYKNSLSGQIPLVIEAVNLTEVDISMNMLTGSIPEDFGKLQKLEVLNLFSNQFSGEIPTSISQISTLRIFRLFRNNLRGELPSEIGLRSKLEAFEVSENQLTGKLPENLCGGGTLFVVVAFKNNLTGEVPRSLESCETLTTIQLYDNRFTGEFPSGIWSLFNLSSVRISRNFISGELPRNLAWSLLRLEMSDNRFSGRIPEEISSLTRLNVFKASNNLLSGEIPAGITNLSQLSVLYLDGNSLSGELPSIIRSWNSLTTLNLARNELSGQIPSAITSLPHLLDLDLSDNKFSGKIPPQLSGLRLTSLNLSSNNLTGKIPYAFDNLAYENSFLNNPSLCSSAQIPNLRNCNAAVGTKSSNSHKFSSKIIAMIVVLSAFVILVTILCTLFMFRGYIKKKQKLDLTTWKLTSFHTLKFTEANILCCLTDNNLIGSGGSGKVYQIEIGRHGEYVAVKRIWNTRRIDQTLEKEFLSEVQILGSIRHSNIVKLLCCFSSEDSKLLVYEYMENQSLDKWLHRKKMKTHRGLVHHMVLDWPKRLQIAIGAAQGLCYMHHDCSPPIIHRDVKSSNILLDSEFKARIADFGLAKILTKPKPGQANTLSAIAGSFGYIPPEYAYSTTITERVDVYSFGVVLLELVTGKEPHEGDGDMNLAEWTWKQFSEGKSMVEALDPEIKQTNCYMEEISLVFKLGLICTSTLPSSRPSMKEVLEILRRCDAPLSEERKVGDEIDVTPLLMRESYLSNYRRGGNKVASESIDILDGRL</sequence>
<evidence type="ECO:0000259" key="17">
    <source>
        <dbReference type="PROSITE" id="PS50011"/>
    </source>
</evidence>
<dbReference type="GO" id="GO:0016020">
    <property type="term" value="C:membrane"/>
    <property type="evidence" value="ECO:0007669"/>
    <property type="project" value="UniProtKB-SubCell"/>
</dbReference>
<dbReference type="FunFam" id="1.10.510.10:FF:000714">
    <property type="entry name" value="Kinase family with leucine-rich repeat domain-containing protein"/>
    <property type="match status" value="1"/>
</dbReference>
<keyword evidence="3" id="KW-0433">Leucine-rich repeat</keyword>
<evidence type="ECO:0000256" key="5">
    <source>
        <dbReference type="ARBA" id="ARBA00022692"/>
    </source>
</evidence>
<evidence type="ECO:0000256" key="10">
    <source>
        <dbReference type="ARBA" id="ARBA00022840"/>
    </source>
</evidence>
<feature type="domain" description="Protein kinase" evidence="17">
    <location>
        <begin position="694"/>
        <end position="985"/>
    </location>
</feature>
<dbReference type="Pfam" id="PF23598">
    <property type="entry name" value="LRR_14"/>
    <property type="match status" value="1"/>
</dbReference>
<comment type="similarity">
    <text evidence="2">Belongs to the protein kinase superfamily. Ser/Thr protein kinase family.</text>
</comment>
<evidence type="ECO:0000256" key="9">
    <source>
        <dbReference type="ARBA" id="ARBA00022777"/>
    </source>
</evidence>
<keyword evidence="7" id="KW-0677">Repeat</keyword>
<keyword evidence="11 15" id="KW-1133">Transmembrane helix</keyword>
<dbReference type="PANTHER" id="PTHR48056">
    <property type="entry name" value="LRR RECEPTOR-LIKE SERINE/THREONINE-PROTEIN KINASE-RELATED"/>
    <property type="match status" value="1"/>
</dbReference>
<dbReference type="Pfam" id="PF00560">
    <property type="entry name" value="LRR_1"/>
    <property type="match status" value="2"/>
</dbReference>
<evidence type="ECO:0000256" key="4">
    <source>
        <dbReference type="ARBA" id="ARBA00022679"/>
    </source>
</evidence>
<keyword evidence="12 15" id="KW-0472">Membrane</keyword>
<dbReference type="Gene3D" id="3.30.200.20">
    <property type="entry name" value="Phosphorylase Kinase, domain 1"/>
    <property type="match status" value="1"/>
</dbReference>
<dbReference type="PROSITE" id="PS00108">
    <property type="entry name" value="PROTEIN_KINASE_ST"/>
    <property type="match status" value="1"/>
</dbReference>
<dbReference type="InterPro" id="IPR008271">
    <property type="entry name" value="Ser/Thr_kinase_AS"/>
</dbReference>
<evidence type="ECO:0000313" key="19">
    <source>
        <dbReference type="Proteomes" id="UP001229421"/>
    </source>
</evidence>
<proteinExistence type="inferred from homology"/>
<dbReference type="InterPro" id="IPR011009">
    <property type="entry name" value="Kinase-like_dom_sf"/>
</dbReference>
<dbReference type="Pfam" id="PF08263">
    <property type="entry name" value="LRRNT_2"/>
    <property type="match status" value="1"/>
</dbReference>
<dbReference type="InterPro" id="IPR050647">
    <property type="entry name" value="Plant_LRR-RLKs"/>
</dbReference>
<keyword evidence="10 14" id="KW-0067">ATP-binding</keyword>
<dbReference type="SMART" id="SM00220">
    <property type="entry name" value="S_TKc"/>
    <property type="match status" value="1"/>
</dbReference>
<dbReference type="Pfam" id="PF00069">
    <property type="entry name" value="Pkinase"/>
    <property type="match status" value="1"/>
</dbReference>
<organism evidence="18 19">
    <name type="scientific">Tagetes erecta</name>
    <name type="common">African marigold</name>
    <dbReference type="NCBI Taxonomy" id="13708"/>
    <lineage>
        <taxon>Eukaryota</taxon>
        <taxon>Viridiplantae</taxon>
        <taxon>Streptophyta</taxon>
        <taxon>Embryophyta</taxon>
        <taxon>Tracheophyta</taxon>
        <taxon>Spermatophyta</taxon>
        <taxon>Magnoliopsida</taxon>
        <taxon>eudicotyledons</taxon>
        <taxon>Gunneridae</taxon>
        <taxon>Pentapetalae</taxon>
        <taxon>asterids</taxon>
        <taxon>campanulids</taxon>
        <taxon>Asterales</taxon>
        <taxon>Asteraceae</taxon>
        <taxon>Asteroideae</taxon>
        <taxon>Heliantheae alliance</taxon>
        <taxon>Tageteae</taxon>
        <taxon>Tagetes</taxon>
    </lineage>
</organism>
<evidence type="ECO:0000256" key="3">
    <source>
        <dbReference type="ARBA" id="ARBA00022614"/>
    </source>
</evidence>
<dbReference type="PROSITE" id="PS50011">
    <property type="entry name" value="PROTEIN_KINASE_DOM"/>
    <property type="match status" value="1"/>
</dbReference>
<keyword evidence="5 15" id="KW-0812">Transmembrane</keyword>
<dbReference type="Gene3D" id="1.10.510.10">
    <property type="entry name" value="Transferase(Phosphotransferase) domain 1"/>
    <property type="match status" value="1"/>
</dbReference>
<dbReference type="InterPro" id="IPR032675">
    <property type="entry name" value="LRR_dom_sf"/>
</dbReference>
<dbReference type="EMBL" id="JAUHHV010000001">
    <property type="protein sequence ID" value="KAK1436071.1"/>
    <property type="molecule type" value="Genomic_DNA"/>
</dbReference>
<dbReference type="InterPro" id="IPR001611">
    <property type="entry name" value="Leu-rich_rpt"/>
</dbReference>
<evidence type="ECO:0000256" key="2">
    <source>
        <dbReference type="ARBA" id="ARBA00008684"/>
    </source>
</evidence>
<evidence type="ECO:0000256" key="12">
    <source>
        <dbReference type="ARBA" id="ARBA00023136"/>
    </source>
</evidence>
<evidence type="ECO:0000313" key="18">
    <source>
        <dbReference type="EMBL" id="KAK1436071.1"/>
    </source>
</evidence>
<dbReference type="GO" id="GO:0033612">
    <property type="term" value="F:receptor serine/threonine kinase binding"/>
    <property type="evidence" value="ECO:0007669"/>
    <property type="project" value="TreeGrafter"/>
</dbReference>
<keyword evidence="9" id="KW-0418">Kinase</keyword>
<dbReference type="SMART" id="SM00369">
    <property type="entry name" value="LRR_TYP"/>
    <property type="match status" value="6"/>
</dbReference>
<comment type="subcellular location">
    <subcellularLocation>
        <location evidence="1">Membrane</location>
        <topology evidence="1">Single-pass type I membrane protein</topology>
    </subcellularLocation>
</comment>
<evidence type="ECO:0000256" key="14">
    <source>
        <dbReference type="PROSITE-ProRule" id="PRU10141"/>
    </source>
</evidence>
<evidence type="ECO:0000256" key="11">
    <source>
        <dbReference type="ARBA" id="ARBA00022989"/>
    </source>
</evidence>
<dbReference type="GO" id="GO:0006952">
    <property type="term" value="P:defense response"/>
    <property type="evidence" value="ECO:0007669"/>
    <property type="project" value="UniProtKB-ARBA"/>
</dbReference>
<dbReference type="InterPro" id="IPR000719">
    <property type="entry name" value="Prot_kinase_dom"/>
</dbReference>
<dbReference type="FunFam" id="3.30.200.20:FF:000512">
    <property type="entry name" value="Receptor-like protein kinase HSL1"/>
    <property type="match status" value="1"/>
</dbReference>
<comment type="caution">
    <text evidence="18">The sequence shown here is derived from an EMBL/GenBank/DDBJ whole genome shotgun (WGS) entry which is preliminary data.</text>
</comment>
<feature type="binding site" evidence="14">
    <location>
        <position position="723"/>
    </location>
    <ligand>
        <name>ATP</name>
        <dbReference type="ChEBI" id="CHEBI:30616"/>
    </ligand>
</feature>
<dbReference type="FunFam" id="3.80.10.10:FF:000077">
    <property type="entry name" value="LRR receptor-like serine/threonine-protein kinase ERL1"/>
    <property type="match status" value="1"/>
</dbReference>
<evidence type="ECO:0000256" key="6">
    <source>
        <dbReference type="ARBA" id="ARBA00022729"/>
    </source>
</evidence>
<dbReference type="InterPro" id="IPR017441">
    <property type="entry name" value="Protein_kinase_ATP_BS"/>
</dbReference>
<keyword evidence="19" id="KW-1185">Reference proteome</keyword>
<evidence type="ECO:0000256" key="15">
    <source>
        <dbReference type="SAM" id="Phobius"/>
    </source>
</evidence>
<dbReference type="InterPro" id="IPR013210">
    <property type="entry name" value="LRR_N_plant-typ"/>
</dbReference>
<evidence type="ECO:0000256" key="7">
    <source>
        <dbReference type="ARBA" id="ARBA00022737"/>
    </source>
</evidence>
<dbReference type="Gene3D" id="3.80.10.10">
    <property type="entry name" value="Ribonuclease Inhibitor"/>
    <property type="match status" value="4"/>
</dbReference>
<dbReference type="FunFam" id="3.80.10.10:FF:000221">
    <property type="entry name" value="Leucine-rich repeat receptor-like protein kinase PXL1"/>
    <property type="match status" value="1"/>
</dbReference>